<reference evidence="1" key="1">
    <citation type="submission" date="2020-06" db="EMBL/GenBank/DDBJ databases">
        <title>Draft genome of Bugula neritina, a colonial animal packing powerful symbionts and potential medicines.</title>
        <authorList>
            <person name="Rayko M."/>
        </authorList>
    </citation>
    <scope>NUCLEOTIDE SEQUENCE [LARGE SCALE GENOMIC DNA]</scope>
    <source>
        <strain evidence="1">Kwan_BN1</strain>
    </source>
</reference>
<sequence>MTCFAKVKFPPSGGLLVRECLCVTSSANQLFQQLVEVATNSLLSLQIEANSQWHYTTQLSAERRVKLVTLEGQNRGEFYSVDLNALLDVLNNTCNNYSYITYYDYNPGVSTTTGNYRYWPAIEEALARVRYETTMTVKILNYGHMTEDNHTLSCSSHQPHPPFITHRSNTEGPCYLITDNALYYGSCYWTGNYFTHSRLSISVVIARTEATELGMSQNISHTHESSDAVLWSQFLDHFIQTTG</sequence>
<proteinExistence type="predicted"/>
<dbReference type="EMBL" id="VXIV02000413">
    <property type="protein sequence ID" value="KAF6038454.1"/>
    <property type="molecule type" value="Genomic_DNA"/>
</dbReference>
<dbReference type="Proteomes" id="UP000593567">
    <property type="component" value="Unassembled WGS sequence"/>
</dbReference>
<dbReference type="AlphaFoldDB" id="A0A7J7KKM1"/>
<dbReference type="InterPro" id="IPR050874">
    <property type="entry name" value="Diverse_PLD-related"/>
</dbReference>
<accession>A0A7J7KKM1</accession>
<name>A0A7J7KKM1_BUGNE</name>
<gene>
    <name evidence="1" type="ORF">EB796_003237</name>
</gene>
<dbReference type="PANTHER" id="PTHR10185:SF17">
    <property type="entry name" value="GM01519P-RELATED"/>
    <property type="match status" value="1"/>
</dbReference>
<dbReference type="PANTHER" id="PTHR10185">
    <property type="entry name" value="PHOSPHOLIPASE D - RELATED"/>
    <property type="match status" value="1"/>
</dbReference>
<organism evidence="1 2">
    <name type="scientific">Bugula neritina</name>
    <name type="common">Brown bryozoan</name>
    <name type="synonym">Sertularia neritina</name>
    <dbReference type="NCBI Taxonomy" id="10212"/>
    <lineage>
        <taxon>Eukaryota</taxon>
        <taxon>Metazoa</taxon>
        <taxon>Spiralia</taxon>
        <taxon>Lophotrochozoa</taxon>
        <taxon>Bryozoa</taxon>
        <taxon>Gymnolaemata</taxon>
        <taxon>Cheilostomatida</taxon>
        <taxon>Flustrina</taxon>
        <taxon>Buguloidea</taxon>
        <taxon>Bugulidae</taxon>
        <taxon>Bugula</taxon>
    </lineage>
</organism>
<comment type="caution">
    <text evidence="1">The sequence shown here is derived from an EMBL/GenBank/DDBJ whole genome shotgun (WGS) entry which is preliminary data.</text>
</comment>
<evidence type="ECO:0000313" key="2">
    <source>
        <dbReference type="Proteomes" id="UP000593567"/>
    </source>
</evidence>
<protein>
    <submittedName>
        <fullName evidence="1">Uncharacterized protein</fullName>
    </submittedName>
</protein>
<keyword evidence="2" id="KW-1185">Reference proteome</keyword>
<evidence type="ECO:0000313" key="1">
    <source>
        <dbReference type="EMBL" id="KAF6038454.1"/>
    </source>
</evidence>